<evidence type="ECO:0008006" key="6">
    <source>
        <dbReference type="Google" id="ProtNLM"/>
    </source>
</evidence>
<feature type="signal peptide" evidence="3">
    <location>
        <begin position="1"/>
        <end position="25"/>
    </location>
</feature>
<feature type="chain" id="PRO_5020876213" description="TLP18.3/Psb32/MOLO-1 phosphatase superfamily protein" evidence="3">
    <location>
        <begin position="26"/>
        <end position="430"/>
    </location>
</feature>
<keyword evidence="2" id="KW-0472">Membrane</keyword>
<keyword evidence="3" id="KW-0732">Signal</keyword>
<protein>
    <recommendedName>
        <fullName evidence="6">TLP18.3/Psb32/MOLO-1 phosphatase superfamily protein</fullName>
    </recommendedName>
</protein>
<evidence type="ECO:0000256" key="1">
    <source>
        <dbReference type="SAM" id="MobiDB-lite"/>
    </source>
</evidence>
<keyword evidence="2" id="KW-1133">Transmembrane helix</keyword>
<name>A0A4R7TFF8_9ACTN</name>
<keyword evidence="2" id="KW-0812">Transmembrane</keyword>
<gene>
    <name evidence="4" type="ORF">EV138_3731</name>
</gene>
<dbReference type="EMBL" id="SOCE01000001">
    <property type="protein sequence ID" value="TDU90147.1"/>
    <property type="molecule type" value="Genomic_DNA"/>
</dbReference>
<sequence>MKPRLGLVAGMLLLGALALPAPALATPVDSSLSQTAPSHAEETPAERAREIAAALVKDPVYIDPVYAPALSAKMVGEVRTKAKALGYPVYTIVLPLSPSDAFQGKERNVITLVTDALRKPGLYVVVDGGGRFPWFEVRDVPTLDWKILNAARDRALDDTGYDAGPTEVLARFYELLAGPPLPAATPKPEGTGTRPSDDSSSDGVSGGLVALGIVVAVLAILVALGLWIGLRRRGGGAGAPRREKPFSIPPHVAATVAAERRRRLTRETTAELTDLGSELAALPTVAGDGLRHQQLALDAHDAAGRVLDASRDLVDVVGAMVLLDQGRRELEIAKALAEGRKPPVVQALCAFNPLHGRASGRPTQVESDGTTVTLPLCAECRQALKRGVAPKSLPGDDGPYWHGTDLWARTFFGALGNDLPAAVSRGDYKS</sequence>
<organism evidence="4 5">
    <name type="scientific">Kribbella voronezhensis</name>
    <dbReference type="NCBI Taxonomy" id="2512212"/>
    <lineage>
        <taxon>Bacteria</taxon>
        <taxon>Bacillati</taxon>
        <taxon>Actinomycetota</taxon>
        <taxon>Actinomycetes</taxon>
        <taxon>Propionibacteriales</taxon>
        <taxon>Kribbellaceae</taxon>
        <taxon>Kribbella</taxon>
    </lineage>
</organism>
<reference evidence="4 5" key="1">
    <citation type="submission" date="2019-03" db="EMBL/GenBank/DDBJ databases">
        <title>Genomic Encyclopedia of Type Strains, Phase III (KMG-III): the genomes of soil and plant-associated and newly described type strains.</title>
        <authorList>
            <person name="Whitman W."/>
        </authorList>
    </citation>
    <scope>NUCLEOTIDE SEQUENCE [LARGE SCALE GENOMIC DNA]</scope>
    <source>
        <strain evidence="4 5">VKM Ac-2575</strain>
    </source>
</reference>
<evidence type="ECO:0000313" key="4">
    <source>
        <dbReference type="EMBL" id="TDU90147.1"/>
    </source>
</evidence>
<dbReference type="Proteomes" id="UP000295151">
    <property type="component" value="Unassembled WGS sequence"/>
</dbReference>
<dbReference type="RefSeq" id="WP_238158211.1">
    <property type="nucleotide sequence ID" value="NZ_SOCE01000001.1"/>
</dbReference>
<keyword evidence="5" id="KW-1185">Reference proteome</keyword>
<comment type="caution">
    <text evidence="4">The sequence shown here is derived from an EMBL/GenBank/DDBJ whole genome shotgun (WGS) entry which is preliminary data.</text>
</comment>
<evidence type="ECO:0000256" key="3">
    <source>
        <dbReference type="SAM" id="SignalP"/>
    </source>
</evidence>
<feature type="region of interest" description="Disordered" evidence="1">
    <location>
        <begin position="180"/>
        <end position="201"/>
    </location>
</feature>
<evidence type="ECO:0000256" key="2">
    <source>
        <dbReference type="SAM" id="Phobius"/>
    </source>
</evidence>
<feature type="transmembrane region" description="Helical" evidence="2">
    <location>
        <begin position="208"/>
        <end position="230"/>
    </location>
</feature>
<proteinExistence type="predicted"/>
<dbReference type="AlphaFoldDB" id="A0A4R7TFF8"/>
<evidence type="ECO:0000313" key="5">
    <source>
        <dbReference type="Proteomes" id="UP000295151"/>
    </source>
</evidence>
<accession>A0A4R7TFF8</accession>